<evidence type="ECO:0000256" key="2">
    <source>
        <dbReference type="ARBA" id="ARBA00022692"/>
    </source>
</evidence>
<comment type="subcellular location">
    <subcellularLocation>
        <location evidence="1">Membrane</location>
        <topology evidence="1">Multi-pass membrane protein</topology>
    </subcellularLocation>
</comment>
<evidence type="ECO:0000256" key="5">
    <source>
        <dbReference type="SAM" id="Phobius"/>
    </source>
</evidence>
<dbReference type="InterPro" id="IPR023271">
    <property type="entry name" value="Aquaporin-like"/>
</dbReference>
<evidence type="ECO:0000313" key="6">
    <source>
        <dbReference type="EMBL" id="EQD46702.1"/>
    </source>
</evidence>
<proteinExistence type="predicted"/>
<reference evidence="6" key="1">
    <citation type="submission" date="2013-08" db="EMBL/GenBank/DDBJ databases">
        <authorList>
            <person name="Mendez C."/>
            <person name="Richter M."/>
            <person name="Ferrer M."/>
            <person name="Sanchez J."/>
        </authorList>
    </citation>
    <scope>NUCLEOTIDE SEQUENCE</scope>
</reference>
<sequence>MHWRAYAAEFVGTFILVLAGLSVVIFDFAPASPALALLPDPFLRRLVTGFLFGSVGALLAISPAGRVSGAHLDPVLSWAFWFVGSLGALDALL</sequence>
<dbReference type="GO" id="GO:0016020">
    <property type="term" value="C:membrane"/>
    <property type="evidence" value="ECO:0007669"/>
    <property type="project" value="UniProtKB-SubCell"/>
</dbReference>
<gene>
    <name evidence="6" type="ORF">B1A_14508</name>
</gene>
<keyword evidence="4 5" id="KW-0472">Membrane</keyword>
<organism evidence="6">
    <name type="scientific">mine drainage metagenome</name>
    <dbReference type="NCBI Taxonomy" id="410659"/>
    <lineage>
        <taxon>unclassified sequences</taxon>
        <taxon>metagenomes</taxon>
        <taxon>ecological metagenomes</taxon>
    </lineage>
</organism>
<feature type="transmembrane region" description="Helical" evidence="5">
    <location>
        <begin position="75"/>
        <end position="92"/>
    </location>
</feature>
<feature type="non-terminal residue" evidence="6">
    <location>
        <position position="93"/>
    </location>
</feature>
<dbReference type="Gene3D" id="1.20.1080.10">
    <property type="entry name" value="Glycerol uptake facilitator protein"/>
    <property type="match status" value="1"/>
</dbReference>
<dbReference type="AlphaFoldDB" id="T0ZQD6"/>
<dbReference type="PRINTS" id="PR00783">
    <property type="entry name" value="MINTRINSICP"/>
</dbReference>
<evidence type="ECO:0000256" key="1">
    <source>
        <dbReference type="ARBA" id="ARBA00004141"/>
    </source>
</evidence>
<evidence type="ECO:0000256" key="3">
    <source>
        <dbReference type="ARBA" id="ARBA00022989"/>
    </source>
</evidence>
<dbReference type="GO" id="GO:0015267">
    <property type="term" value="F:channel activity"/>
    <property type="evidence" value="ECO:0007669"/>
    <property type="project" value="InterPro"/>
</dbReference>
<reference evidence="6" key="2">
    <citation type="journal article" date="2014" name="ISME J.">
        <title>Microbial stratification in low pH oxic and suboxic macroscopic growths along an acid mine drainage.</title>
        <authorList>
            <person name="Mendez-Garcia C."/>
            <person name="Mesa V."/>
            <person name="Sprenger R.R."/>
            <person name="Richter M."/>
            <person name="Diez M.S."/>
            <person name="Solano J."/>
            <person name="Bargiela R."/>
            <person name="Golyshina O.V."/>
            <person name="Manteca A."/>
            <person name="Ramos J.L."/>
            <person name="Gallego J.R."/>
            <person name="Llorente I."/>
            <person name="Martins Dos Santos V.A."/>
            <person name="Jensen O.N."/>
            <person name="Pelaez A.I."/>
            <person name="Sanchez J."/>
            <person name="Ferrer M."/>
        </authorList>
    </citation>
    <scope>NUCLEOTIDE SEQUENCE</scope>
</reference>
<dbReference type="InterPro" id="IPR000425">
    <property type="entry name" value="MIP"/>
</dbReference>
<name>T0ZQD6_9ZZZZ</name>
<feature type="transmembrane region" description="Helical" evidence="5">
    <location>
        <begin position="42"/>
        <end position="63"/>
    </location>
</feature>
<feature type="transmembrane region" description="Helical" evidence="5">
    <location>
        <begin position="6"/>
        <end position="30"/>
    </location>
</feature>
<dbReference type="EMBL" id="AUZX01010649">
    <property type="protein sequence ID" value="EQD46702.1"/>
    <property type="molecule type" value="Genomic_DNA"/>
</dbReference>
<accession>T0ZQD6</accession>
<dbReference type="SUPFAM" id="SSF81338">
    <property type="entry name" value="Aquaporin-like"/>
    <property type="match status" value="1"/>
</dbReference>
<keyword evidence="3 5" id="KW-1133">Transmembrane helix</keyword>
<evidence type="ECO:0000256" key="4">
    <source>
        <dbReference type="ARBA" id="ARBA00023136"/>
    </source>
</evidence>
<keyword evidence="2 5" id="KW-0812">Transmembrane</keyword>
<protein>
    <submittedName>
        <fullName evidence="6">Major intrinsic protein</fullName>
    </submittedName>
</protein>
<comment type="caution">
    <text evidence="6">The sequence shown here is derived from an EMBL/GenBank/DDBJ whole genome shotgun (WGS) entry which is preliminary data.</text>
</comment>
<dbReference type="Pfam" id="PF00230">
    <property type="entry name" value="MIP"/>
    <property type="match status" value="1"/>
</dbReference>